<dbReference type="AlphaFoldDB" id="A0A2S1LP70"/>
<reference evidence="2 3" key="1">
    <citation type="submission" date="2017-04" db="EMBL/GenBank/DDBJ databases">
        <title>Complete genome sequence of Flavobacterium kingsejong AJ004.</title>
        <authorList>
            <person name="Lee P.C."/>
        </authorList>
    </citation>
    <scope>NUCLEOTIDE SEQUENCE [LARGE SCALE GENOMIC DNA]</scope>
    <source>
        <strain evidence="2 3">AJ004</strain>
    </source>
</reference>
<evidence type="ECO:0000256" key="1">
    <source>
        <dbReference type="SAM" id="SignalP"/>
    </source>
</evidence>
<feature type="signal peptide" evidence="1">
    <location>
        <begin position="1"/>
        <end position="22"/>
    </location>
</feature>
<keyword evidence="1" id="KW-0732">Signal</keyword>
<feature type="chain" id="PRO_5015782641" description="Secretion system C-terminal sorting domain-containing protein" evidence="1">
    <location>
        <begin position="23"/>
        <end position="197"/>
    </location>
</feature>
<dbReference type="KEGG" id="fki:FK004_09740"/>
<sequence length="197" mass="22155">MKNVMKFGLVLAMSVLSFGAHANEADILLKVKSETGKMVSFSINEVKSVHLSLYSTKNDLLFEETIFGKNNTNRKYDLTAFPNGTYFLEAETGSKVARYEIQVRNKTATISEKAVAEIAKPTLLNKDGMVTVTIPNTERTPVEIKVYDQNNVELYNETMTGKQELTKKFDVKNSALGKLTFVMKYKNEMFVETIAAR</sequence>
<keyword evidence="3" id="KW-1185">Reference proteome</keyword>
<proteinExistence type="predicted"/>
<organism evidence="2 3">
    <name type="scientific">Flavobacterium kingsejongi</name>
    <dbReference type="NCBI Taxonomy" id="1678728"/>
    <lineage>
        <taxon>Bacteria</taxon>
        <taxon>Pseudomonadati</taxon>
        <taxon>Bacteroidota</taxon>
        <taxon>Flavobacteriia</taxon>
        <taxon>Flavobacteriales</taxon>
        <taxon>Flavobacteriaceae</taxon>
        <taxon>Flavobacterium</taxon>
    </lineage>
</organism>
<accession>A0A2S1LP70</accession>
<name>A0A2S1LP70_9FLAO</name>
<evidence type="ECO:0008006" key="4">
    <source>
        <dbReference type="Google" id="ProtNLM"/>
    </source>
</evidence>
<protein>
    <recommendedName>
        <fullName evidence="4">Secretion system C-terminal sorting domain-containing protein</fullName>
    </recommendedName>
</protein>
<dbReference type="EMBL" id="CP020919">
    <property type="protein sequence ID" value="AWG25498.1"/>
    <property type="molecule type" value="Genomic_DNA"/>
</dbReference>
<gene>
    <name evidence="2" type="ORF">FK004_09740</name>
</gene>
<evidence type="ECO:0000313" key="2">
    <source>
        <dbReference type="EMBL" id="AWG25498.1"/>
    </source>
</evidence>
<dbReference type="OrthoDB" id="978867at2"/>
<dbReference type="Proteomes" id="UP000244677">
    <property type="component" value="Chromosome"/>
</dbReference>
<dbReference type="RefSeq" id="WP_108737088.1">
    <property type="nucleotide sequence ID" value="NZ_CP020919.1"/>
</dbReference>
<evidence type="ECO:0000313" key="3">
    <source>
        <dbReference type="Proteomes" id="UP000244677"/>
    </source>
</evidence>